<protein>
    <submittedName>
        <fullName evidence="1">Uncharacterized protein</fullName>
    </submittedName>
</protein>
<dbReference type="AlphaFoldDB" id="A0A250G5Z3"/>
<gene>
    <name evidence="1" type="ORF">CGC56_10990</name>
</gene>
<sequence length="365" mass="42077">MLRKLKLLAVVVFVFSCTKTEIKYKDVEKLIEYPITEVQKINISDIQKLGNEMFTKKDEEIIDDQKILYNKDLRGFKINEMLEIKLLGNNKYRIRNFLPHTFKNLELIISNDSFSSPIPIASFDEFPALYEYEGVLPFSEKETFFIDKKGEKVSVENFQNIPISDLNLYFETNDPMFAKIKSIRLETFYTFADYKQPGKWDKVTVDDAKNYLPLVLNMAYVFSSDAFEKAILEAPYDFTDNKKVLDRKQVIKSLRTPPRQILGIIIEPGTGGLGGGSTFGVRREYINNPKNAFYKEINLNDRWGSGLVTNVWIHEFGHVAGYGHDGNMTYFVGEGADAQGLVPITMTLYQKMLLAKELPFNEYPY</sequence>
<dbReference type="Proteomes" id="UP000243136">
    <property type="component" value="Chromosome"/>
</dbReference>
<dbReference type="RefSeq" id="WP_095917832.1">
    <property type="nucleotide sequence ID" value="NZ_CP022388.1"/>
</dbReference>
<accession>A0A250G5Z3</accession>
<name>A0A250G5Z3_9FLAO</name>
<proteinExistence type="predicted"/>
<organism evidence="1 2">
    <name type="scientific">Capnocytophaga canimorsus</name>
    <dbReference type="NCBI Taxonomy" id="28188"/>
    <lineage>
        <taxon>Bacteria</taxon>
        <taxon>Pseudomonadati</taxon>
        <taxon>Bacteroidota</taxon>
        <taxon>Flavobacteriia</taxon>
        <taxon>Flavobacteriales</taxon>
        <taxon>Flavobacteriaceae</taxon>
        <taxon>Capnocytophaga</taxon>
    </lineage>
</organism>
<dbReference type="EMBL" id="CP022388">
    <property type="protein sequence ID" value="ATA92631.1"/>
    <property type="molecule type" value="Genomic_DNA"/>
</dbReference>
<evidence type="ECO:0000313" key="2">
    <source>
        <dbReference type="Proteomes" id="UP000243136"/>
    </source>
</evidence>
<reference evidence="2" key="1">
    <citation type="submission" date="2017-06" db="EMBL/GenBank/DDBJ databases">
        <title>Capnocytophaga spp. assemblies.</title>
        <authorList>
            <person name="Gulvik C.A."/>
        </authorList>
    </citation>
    <scope>NUCLEOTIDE SEQUENCE [LARGE SCALE GENOMIC DNA]</scope>
    <source>
        <strain evidence="2">H5594</strain>
    </source>
</reference>
<dbReference type="PROSITE" id="PS51257">
    <property type="entry name" value="PROKAR_LIPOPROTEIN"/>
    <property type="match status" value="1"/>
</dbReference>
<evidence type="ECO:0000313" key="1">
    <source>
        <dbReference type="EMBL" id="ATA92631.1"/>
    </source>
</evidence>